<dbReference type="AlphaFoldDB" id="A0A0C2Y6V7"/>
<dbReference type="HOGENOM" id="CLU_081631_3_0_1"/>
<name>A0A0C2Y6V7_HEBCY</name>
<organism evidence="1 2">
    <name type="scientific">Hebeloma cylindrosporum</name>
    <dbReference type="NCBI Taxonomy" id="76867"/>
    <lineage>
        <taxon>Eukaryota</taxon>
        <taxon>Fungi</taxon>
        <taxon>Dikarya</taxon>
        <taxon>Basidiomycota</taxon>
        <taxon>Agaricomycotina</taxon>
        <taxon>Agaricomycetes</taxon>
        <taxon>Agaricomycetidae</taxon>
        <taxon>Agaricales</taxon>
        <taxon>Agaricineae</taxon>
        <taxon>Hymenogastraceae</taxon>
        <taxon>Hebeloma</taxon>
    </lineage>
</organism>
<sequence length="201" mass="22394">MPVIEITSFALSEAFLADPNILTPALDFLVKVDGCLGIYHGIPEEDEQMIFLFIVWETFEHHKALIDHPNYPNIIGFRPSIGAGGVTIKHVEFIQDPFPALSAPTTEILEMTLKAGKTKEDLYDVLKILASKMDVEAPYPPVSRGEVREEPGKSYVLVLGWNSSKEHLNLVGQPSYKPAIQQLFDVVEPKMFHAALKKHSA</sequence>
<dbReference type="SUPFAM" id="SSF54909">
    <property type="entry name" value="Dimeric alpha+beta barrel"/>
    <property type="match status" value="1"/>
</dbReference>
<dbReference type="InterPro" id="IPR011008">
    <property type="entry name" value="Dimeric_a/b-barrel"/>
</dbReference>
<reference evidence="1 2" key="1">
    <citation type="submission" date="2014-04" db="EMBL/GenBank/DDBJ databases">
        <authorList>
            <consortium name="DOE Joint Genome Institute"/>
            <person name="Kuo A."/>
            <person name="Gay G."/>
            <person name="Dore J."/>
            <person name="Kohler A."/>
            <person name="Nagy L.G."/>
            <person name="Floudas D."/>
            <person name="Copeland A."/>
            <person name="Barry K.W."/>
            <person name="Cichocki N."/>
            <person name="Veneault-Fourrey C."/>
            <person name="LaButti K."/>
            <person name="Lindquist E.A."/>
            <person name="Lipzen A."/>
            <person name="Lundell T."/>
            <person name="Morin E."/>
            <person name="Murat C."/>
            <person name="Sun H."/>
            <person name="Tunlid A."/>
            <person name="Henrissat B."/>
            <person name="Grigoriev I.V."/>
            <person name="Hibbett D.S."/>
            <person name="Martin F."/>
            <person name="Nordberg H.P."/>
            <person name="Cantor M.N."/>
            <person name="Hua S.X."/>
        </authorList>
    </citation>
    <scope>NUCLEOTIDE SEQUENCE [LARGE SCALE GENOMIC DNA]</scope>
    <source>
        <strain evidence="2">h7</strain>
    </source>
</reference>
<evidence type="ECO:0000313" key="1">
    <source>
        <dbReference type="EMBL" id="KIM36767.1"/>
    </source>
</evidence>
<gene>
    <name evidence="1" type="ORF">M413DRAFT_448902</name>
</gene>
<proteinExistence type="predicted"/>
<reference evidence="2" key="2">
    <citation type="submission" date="2015-01" db="EMBL/GenBank/DDBJ databases">
        <title>Evolutionary Origins and Diversification of the Mycorrhizal Mutualists.</title>
        <authorList>
            <consortium name="DOE Joint Genome Institute"/>
            <consortium name="Mycorrhizal Genomics Consortium"/>
            <person name="Kohler A."/>
            <person name="Kuo A."/>
            <person name="Nagy L.G."/>
            <person name="Floudas D."/>
            <person name="Copeland A."/>
            <person name="Barry K.W."/>
            <person name="Cichocki N."/>
            <person name="Veneault-Fourrey C."/>
            <person name="LaButti K."/>
            <person name="Lindquist E.A."/>
            <person name="Lipzen A."/>
            <person name="Lundell T."/>
            <person name="Morin E."/>
            <person name="Murat C."/>
            <person name="Riley R."/>
            <person name="Ohm R."/>
            <person name="Sun H."/>
            <person name="Tunlid A."/>
            <person name="Henrissat B."/>
            <person name="Grigoriev I.V."/>
            <person name="Hibbett D.S."/>
            <person name="Martin F."/>
        </authorList>
    </citation>
    <scope>NUCLEOTIDE SEQUENCE [LARGE SCALE GENOMIC DNA]</scope>
    <source>
        <strain evidence="2">h7</strain>
    </source>
</reference>
<dbReference type="EMBL" id="KN831802">
    <property type="protein sequence ID" value="KIM36767.1"/>
    <property type="molecule type" value="Genomic_DNA"/>
</dbReference>
<dbReference type="Proteomes" id="UP000053424">
    <property type="component" value="Unassembled WGS sequence"/>
</dbReference>
<protein>
    <recommendedName>
        <fullName evidence="3">ABM domain-containing protein</fullName>
    </recommendedName>
</protein>
<dbReference type="STRING" id="686832.A0A0C2Y6V7"/>
<evidence type="ECO:0008006" key="3">
    <source>
        <dbReference type="Google" id="ProtNLM"/>
    </source>
</evidence>
<dbReference type="OrthoDB" id="3830579at2759"/>
<evidence type="ECO:0000313" key="2">
    <source>
        <dbReference type="Proteomes" id="UP000053424"/>
    </source>
</evidence>
<keyword evidence="2" id="KW-1185">Reference proteome</keyword>
<dbReference type="Gene3D" id="3.30.70.100">
    <property type="match status" value="2"/>
</dbReference>
<accession>A0A0C2Y6V7</accession>